<gene>
    <name evidence="2" type="ORF">ElyMa_006292200</name>
</gene>
<sequence>MHLQSGNGAAKRSGAPCKSEDEPLVGPTHLDETQHNLPTQVNVDSPILYGQWVLRLNSFYDGAFHSSKF</sequence>
<evidence type="ECO:0000256" key="1">
    <source>
        <dbReference type="SAM" id="MobiDB-lite"/>
    </source>
</evidence>
<dbReference type="Proteomes" id="UP000762676">
    <property type="component" value="Unassembled WGS sequence"/>
</dbReference>
<accession>A0AAV4HD97</accession>
<dbReference type="EMBL" id="BMAT01012656">
    <property type="protein sequence ID" value="GFR96203.1"/>
    <property type="molecule type" value="Genomic_DNA"/>
</dbReference>
<protein>
    <submittedName>
        <fullName evidence="2">Uncharacterized protein</fullName>
    </submittedName>
</protein>
<name>A0AAV4HD97_9GAST</name>
<organism evidence="2 3">
    <name type="scientific">Elysia marginata</name>
    <dbReference type="NCBI Taxonomy" id="1093978"/>
    <lineage>
        <taxon>Eukaryota</taxon>
        <taxon>Metazoa</taxon>
        <taxon>Spiralia</taxon>
        <taxon>Lophotrochozoa</taxon>
        <taxon>Mollusca</taxon>
        <taxon>Gastropoda</taxon>
        <taxon>Heterobranchia</taxon>
        <taxon>Euthyneura</taxon>
        <taxon>Panpulmonata</taxon>
        <taxon>Sacoglossa</taxon>
        <taxon>Placobranchoidea</taxon>
        <taxon>Plakobranchidae</taxon>
        <taxon>Elysia</taxon>
    </lineage>
</organism>
<comment type="caution">
    <text evidence="2">The sequence shown here is derived from an EMBL/GenBank/DDBJ whole genome shotgun (WGS) entry which is preliminary data.</text>
</comment>
<evidence type="ECO:0000313" key="3">
    <source>
        <dbReference type="Proteomes" id="UP000762676"/>
    </source>
</evidence>
<feature type="region of interest" description="Disordered" evidence="1">
    <location>
        <begin position="1"/>
        <end position="38"/>
    </location>
</feature>
<proteinExistence type="predicted"/>
<keyword evidence="3" id="KW-1185">Reference proteome</keyword>
<dbReference type="AlphaFoldDB" id="A0AAV4HD97"/>
<reference evidence="2 3" key="1">
    <citation type="journal article" date="2021" name="Elife">
        <title>Chloroplast acquisition without the gene transfer in kleptoplastic sea slugs, Plakobranchus ocellatus.</title>
        <authorList>
            <person name="Maeda T."/>
            <person name="Takahashi S."/>
            <person name="Yoshida T."/>
            <person name="Shimamura S."/>
            <person name="Takaki Y."/>
            <person name="Nagai Y."/>
            <person name="Toyoda A."/>
            <person name="Suzuki Y."/>
            <person name="Arimoto A."/>
            <person name="Ishii H."/>
            <person name="Satoh N."/>
            <person name="Nishiyama T."/>
            <person name="Hasebe M."/>
            <person name="Maruyama T."/>
            <person name="Minagawa J."/>
            <person name="Obokata J."/>
            <person name="Shigenobu S."/>
        </authorList>
    </citation>
    <scope>NUCLEOTIDE SEQUENCE [LARGE SCALE GENOMIC DNA]</scope>
</reference>
<evidence type="ECO:0000313" key="2">
    <source>
        <dbReference type="EMBL" id="GFR96203.1"/>
    </source>
</evidence>